<protein>
    <submittedName>
        <fullName evidence="5">SPFH domain, Band 7 family protein</fullName>
    </submittedName>
</protein>
<dbReference type="Pfam" id="PF16200">
    <property type="entry name" value="Band_7_C"/>
    <property type="match status" value="1"/>
</dbReference>
<accession>A0A1N6QA92</accession>
<feature type="transmembrane region" description="Helical" evidence="3">
    <location>
        <begin position="6"/>
        <end position="25"/>
    </location>
</feature>
<dbReference type="InterPro" id="IPR001972">
    <property type="entry name" value="Stomatin_HflK_fam"/>
</dbReference>
<dbReference type="EMBL" id="FTMS01000004">
    <property type="protein sequence ID" value="SIQ13489.1"/>
    <property type="molecule type" value="Genomic_DNA"/>
</dbReference>
<dbReference type="PANTHER" id="PTHR43327:SF10">
    <property type="entry name" value="STOMATIN-LIKE PROTEIN 2, MITOCHONDRIAL"/>
    <property type="match status" value="1"/>
</dbReference>
<dbReference type="AlphaFoldDB" id="A0A1N6QA92"/>
<reference evidence="5 6" key="1">
    <citation type="submission" date="2017-01" db="EMBL/GenBank/DDBJ databases">
        <authorList>
            <person name="Mah S.A."/>
            <person name="Swanson W.J."/>
            <person name="Moy G.W."/>
            <person name="Vacquier V.D."/>
        </authorList>
    </citation>
    <scope>NUCLEOTIDE SEQUENCE [LARGE SCALE GENOMIC DNA]</scope>
    <source>
        <strain evidence="5 6">ASpG1</strain>
    </source>
</reference>
<gene>
    <name evidence="5" type="ORF">SAMN05920897_10479</name>
</gene>
<proteinExistence type="inferred from homology"/>
<comment type="subcellular location">
    <subcellularLocation>
        <location evidence="1">Membrane</location>
        <topology evidence="1">Single-pass membrane protein</topology>
    </subcellularLocation>
</comment>
<keyword evidence="3" id="KW-0812">Transmembrane</keyword>
<evidence type="ECO:0000256" key="3">
    <source>
        <dbReference type="SAM" id="Phobius"/>
    </source>
</evidence>
<comment type="similarity">
    <text evidence="2">Belongs to the band 7/mec-2 family.</text>
</comment>
<dbReference type="GO" id="GO:0098552">
    <property type="term" value="C:side of membrane"/>
    <property type="evidence" value="ECO:0007669"/>
    <property type="project" value="UniProtKB-ARBA"/>
</dbReference>
<dbReference type="InterPro" id="IPR001107">
    <property type="entry name" value="Band_7"/>
</dbReference>
<dbReference type="SMART" id="SM00244">
    <property type="entry name" value="PHB"/>
    <property type="match status" value="1"/>
</dbReference>
<evidence type="ECO:0000256" key="2">
    <source>
        <dbReference type="ARBA" id="ARBA00008164"/>
    </source>
</evidence>
<dbReference type="PRINTS" id="PR00721">
    <property type="entry name" value="STOMATIN"/>
</dbReference>
<name>A0A1N6QA92_9SPIO</name>
<feature type="domain" description="Band 7" evidence="4">
    <location>
        <begin position="23"/>
        <end position="181"/>
    </location>
</feature>
<dbReference type="OrthoDB" id="9809197at2"/>
<dbReference type="Proteomes" id="UP000186400">
    <property type="component" value="Unassembled WGS sequence"/>
</dbReference>
<dbReference type="InterPro" id="IPR050710">
    <property type="entry name" value="Band7/mec-2_domain"/>
</dbReference>
<evidence type="ECO:0000313" key="5">
    <source>
        <dbReference type="EMBL" id="SIQ13489.1"/>
    </source>
</evidence>
<dbReference type="InterPro" id="IPR032435">
    <property type="entry name" value="STML2-like_C"/>
</dbReference>
<dbReference type="Pfam" id="PF01145">
    <property type="entry name" value="Band_7"/>
    <property type="match status" value="1"/>
</dbReference>
<dbReference type="SUPFAM" id="SSF117892">
    <property type="entry name" value="Band 7/SPFH domain"/>
    <property type="match status" value="1"/>
</dbReference>
<dbReference type="RefSeq" id="WP_076488046.1">
    <property type="nucleotide sequence ID" value="NZ_FTMS01000004.1"/>
</dbReference>
<sequence>MSIFAAYISSVLLLLLVFTIFFKLIRIVPEQQAWVVEQLGKFHTILGPGLHLVIPVVQRVSYKQIMKEEVIDVPPQLCITKDNVQVSVDGILYLQVVDPEKASYGIDDYRFATAQLAQTTMRSEIGKIELDRSFSERDQINDAIVRSVDLASDPWGIKVTRYEIRDITPSATVMEAMQQQVRAEREKRAEVLSSEGIREARINSSKGDRQQSINLSQGERQRRINEAEGRAQATEIISAATAEGISLVASAIDLPQGKSAVAGRVAQQFLARLGDILQTSNTAVLPADLAQLRAVLDSLRSNTTPGGVS</sequence>
<evidence type="ECO:0000259" key="4">
    <source>
        <dbReference type="SMART" id="SM00244"/>
    </source>
</evidence>
<dbReference type="GO" id="GO:0005886">
    <property type="term" value="C:plasma membrane"/>
    <property type="evidence" value="ECO:0007669"/>
    <property type="project" value="UniProtKB-ARBA"/>
</dbReference>
<keyword evidence="3" id="KW-0472">Membrane</keyword>
<dbReference type="PANTHER" id="PTHR43327">
    <property type="entry name" value="STOMATIN-LIKE PROTEIN 2, MITOCHONDRIAL"/>
    <property type="match status" value="1"/>
</dbReference>
<organism evidence="5 6">
    <name type="scientific">Alkalispirochaeta americana</name>
    <dbReference type="NCBI Taxonomy" id="159291"/>
    <lineage>
        <taxon>Bacteria</taxon>
        <taxon>Pseudomonadati</taxon>
        <taxon>Spirochaetota</taxon>
        <taxon>Spirochaetia</taxon>
        <taxon>Spirochaetales</taxon>
        <taxon>Spirochaetaceae</taxon>
        <taxon>Alkalispirochaeta</taxon>
    </lineage>
</organism>
<keyword evidence="6" id="KW-1185">Reference proteome</keyword>
<evidence type="ECO:0000313" key="6">
    <source>
        <dbReference type="Proteomes" id="UP000186400"/>
    </source>
</evidence>
<keyword evidence="3" id="KW-1133">Transmembrane helix</keyword>
<dbReference type="InterPro" id="IPR036013">
    <property type="entry name" value="Band_7/SPFH_dom_sf"/>
</dbReference>
<evidence type="ECO:0000256" key="1">
    <source>
        <dbReference type="ARBA" id="ARBA00004167"/>
    </source>
</evidence>
<dbReference type="Gene3D" id="3.30.479.30">
    <property type="entry name" value="Band 7 domain"/>
    <property type="match status" value="1"/>
</dbReference>
<dbReference type="FunFam" id="3.30.479.30:FF:000004">
    <property type="entry name" value="Putative membrane protease family, stomatin"/>
    <property type="match status" value="1"/>
</dbReference>
<dbReference type="CDD" id="cd08829">
    <property type="entry name" value="SPFH_paraslipin"/>
    <property type="match status" value="1"/>
</dbReference>
<dbReference type="STRING" id="159291.SAMN05920897_10479"/>